<proteinExistence type="predicted"/>
<dbReference type="EMBL" id="JADLZT010000007">
    <property type="protein sequence ID" value="MBF6024963.1"/>
    <property type="molecule type" value="Genomic_DNA"/>
</dbReference>
<accession>A0ABS0B9M6</accession>
<sequence>MHLAKTDKARDALQRRDPDLSAQDRRILIVSDGRRSIDDLASLLGDGVAAPVERLLHAGYLTAAANSAERPGALPAAGHAVSTLLRRSMASMEKVQELAQSVRSAAQAPTDVPAPAATPAHVASSPAAASPPSPRRSLVAARMYMLDMLQLLRHDEAGTHAAAIRSAQGGDALVDALWASLQHIQATTSASYSQRVSERLGEVLPDEYLPRLAGSAH</sequence>
<evidence type="ECO:0000313" key="2">
    <source>
        <dbReference type="EMBL" id="MBF6024963.1"/>
    </source>
</evidence>
<evidence type="ECO:0000313" key="3">
    <source>
        <dbReference type="Proteomes" id="UP001429984"/>
    </source>
</evidence>
<keyword evidence="3" id="KW-1185">Reference proteome</keyword>
<dbReference type="RefSeq" id="WP_194931577.1">
    <property type="nucleotide sequence ID" value="NZ_JADLZT010000007.1"/>
</dbReference>
<name>A0ABS0B9M6_9GAMM</name>
<evidence type="ECO:0000256" key="1">
    <source>
        <dbReference type="SAM" id="MobiDB-lite"/>
    </source>
</evidence>
<dbReference type="Proteomes" id="UP001429984">
    <property type="component" value="Unassembled WGS sequence"/>
</dbReference>
<gene>
    <name evidence="2" type="ORF">IU514_13100</name>
</gene>
<organism evidence="2 3">
    <name type="scientific">Lysobacter niastensis</name>
    <dbReference type="NCBI Taxonomy" id="380629"/>
    <lineage>
        <taxon>Bacteria</taxon>
        <taxon>Pseudomonadati</taxon>
        <taxon>Pseudomonadota</taxon>
        <taxon>Gammaproteobacteria</taxon>
        <taxon>Lysobacterales</taxon>
        <taxon>Lysobacteraceae</taxon>
        <taxon>Lysobacter</taxon>
    </lineage>
</organism>
<feature type="region of interest" description="Disordered" evidence="1">
    <location>
        <begin position="103"/>
        <end position="134"/>
    </location>
</feature>
<feature type="compositionally biased region" description="Low complexity" evidence="1">
    <location>
        <begin position="105"/>
        <end position="128"/>
    </location>
</feature>
<reference evidence="2 3" key="1">
    <citation type="submission" date="2020-11" db="EMBL/GenBank/DDBJ databases">
        <title>Draft Genome Sequence and Secondary Metabolite Biosynthetic Potential of the Lysobacter niastensis Type strain DSM 18481.</title>
        <authorList>
            <person name="Turrini P."/>
            <person name="Artuso I."/>
            <person name="Tescari M."/>
            <person name="Lugli G.A."/>
            <person name="Frangipani E."/>
            <person name="Ventura M."/>
            <person name="Visca P."/>
        </authorList>
    </citation>
    <scope>NUCLEOTIDE SEQUENCE [LARGE SCALE GENOMIC DNA]</scope>
    <source>
        <strain evidence="2 3">DSM 18481</strain>
    </source>
</reference>
<protein>
    <submittedName>
        <fullName evidence="2">Uncharacterized protein</fullName>
    </submittedName>
</protein>
<comment type="caution">
    <text evidence="2">The sequence shown here is derived from an EMBL/GenBank/DDBJ whole genome shotgun (WGS) entry which is preliminary data.</text>
</comment>